<dbReference type="GO" id="GO:0008643">
    <property type="term" value="P:carbohydrate transport"/>
    <property type="evidence" value="ECO:0007669"/>
    <property type="project" value="InterPro"/>
</dbReference>
<dbReference type="KEGG" id="alj:G8D99_02850"/>
<dbReference type="AlphaFoldDB" id="A0A6G8S1R9"/>
<feature type="chain" id="PRO_5026372356" evidence="2">
    <location>
        <begin position="23"/>
        <end position="428"/>
    </location>
</feature>
<feature type="signal peptide" evidence="2">
    <location>
        <begin position="1"/>
        <end position="22"/>
    </location>
</feature>
<accession>A0A6G8S1R9</accession>
<dbReference type="RefSeq" id="WP_166322449.1">
    <property type="nucleotide sequence ID" value="NZ_CP049916.1"/>
</dbReference>
<evidence type="ECO:0000256" key="1">
    <source>
        <dbReference type="ARBA" id="ARBA00008769"/>
    </source>
</evidence>
<dbReference type="Proteomes" id="UP000501939">
    <property type="component" value="Chromosome"/>
</dbReference>
<keyword evidence="4" id="KW-1185">Reference proteome</keyword>
<proteinExistence type="inferred from homology"/>
<dbReference type="PANTHER" id="PTHR37944">
    <property type="entry name" value="PORIN B"/>
    <property type="match status" value="1"/>
</dbReference>
<protein>
    <submittedName>
        <fullName evidence="3">Carbohydrate porin</fullName>
    </submittedName>
</protein>
<comment type="similarity">
    <text evidence="1 2">Belongs to the OprB family.</text>
</comment>
<keyword evidence="2" id="KW-0732">Signal</keyword>
<dbReference type="InterPro" id="IPR052932">
    <property type="entry name" value="OprB_Porin"/>
</dbReference>
<dbReference type="InterPro" id="IPR038673">
    <property type="entry name" value="OprB_sf"/>
</dbReference>
<dbReference type="Gene3D" id="2.40.160.180">
    <property type="entry name" value="Carbohydrate-selective porin OprB"/>
    <property type="match status" value="1"/>
</dbReference>
<sequence>MKIDTLALVTLTGFLSISSSYAMEKAFDPNGQYLFGDWQGQRTALEQKGIKFEANVRTDTVYLADGGYDADHAETSAQELLGVSIDFEKLMGWQGLSFQIVATARNGESLSADHIQDPSAPMLSNTQSMFGRGNQDSRLTVLTFEKNFKDLGLSIKAGRMGMGIDFDYMPCDFENLAFCAAQMKWQNQFWKNAPVAQWGARIKYELAPQWSASIGVFESNPDDSNAKLEEQGWSMDSKHADGVTLPVELLWKPKLFQDQLAGTYRFGAFYNTSDDPINQKDIKTNAPENRTFGGWIAIEQQLTAKHGTGKQGLHGFANFTWHDRATTKVDQSQQIGMKYYGVWDAQPNDFLGFAVNRTQLNQRFREGQMAQGNQQFNAEAEYNIELNYNAYVTPWLSLLPNLQYIVHPGGTRNVNNAFVVGIGSKIVF</sequence>
<name>A0A6G8S1R9_9GAMM</name>
<organism evidence="3 4">
    <name type="scientific">Acinetobacter lanii</name>
    <dbReference type="NCBI Taxonomy" id="2715163"/>
    <lineage>
        <taxon>Bacteria</taxon>
        <taxon>Pseudomonadati</taxon>
        <taxon>Pseudomonadota</taxon>
        <taxon>Gammaproteobacteria</taxon>
        <taxon>Moraxellales</taxon>
        <taxon>Moraxellaceae</taxon>
        <taxon>Acinetobacter</taxon>
    </lineage>
</organism>
<dbReference type="GO" id="GO:0016020">
    <property type="term" value="C:membrane"/>
    <property type="evidence" value="ECO:0007669"/>
    <property type="project" value="InterPro"/>
</dbReference>
<reference evidence="3 4" key="1">
    <citation type="submission" date="2020-03" db="EMBL/GenBank/DDBJ databases">
        <authorList>
            <person name="Zhu W."/>
        </authorList>
    </citation>
    <scope>NUCLEOTIDE SEQUENCE [LARGE SCALE GENOMIC DNA]</scope>
    <source>
        <strain evidence="3 4">185</strain>
    </source>
</reference>
<gene>
    <name evidence="3" type="ORF">G8D99_02850</name>
</gene>
<dbReference type="PANTHER" id="PTHR37944:SF1">
    <property type="entry name" value="PORIN B"/>
    <property type="match status" value="1"/>
</dbReference>
<dbReference type="InterPro" id="IPR007049">
    <property type="entry name" value="Carb-sel_porin_OprB"/>
</dbReference>
<evidence type="ECO:0000313" key="4">
    <source>
        <dbReference type="Proteomes" id="UP000501939"/>
    </source>
</evidence>
<evidence type="ECO:0000313" key="3">
    <source>
        <dbReference type="EMBL" id="QIO08064.1"/>
    </source>
</evidence>
<dbReference type="EMBL" id="CP049916">
    <property type="protein sequence ID" value="QIO08064.1"/>
    <property type="molecule type" value="Genomic_DNA"/>
</dbReference>
<dbReference type="GO" id="GO:0015288">
    <property type="term" value="F:porin activity"/>
    <property type="evidence" value="ECO:0007669"/>
    <property type="project" value="InterPro"/>
</dbReference>
<dbReference type="Pfam" id="PF04966">
    <property type="entry name" value="OprB"/>
    <property type="match status" value="1"/>
</dbReference>
<evidence type="ECO:0000256" key="2">
    <source>
        <dbReference type="RuleBase" id="RU363072"/>
    </source>
</evidence>